<evidence type="ECO:0000256" key="1">
    <source>
        <dbReference type="SAM" id="MobiDB-lite"/>
    </source>
</evidence>
<evidence type="ECO:0000313" key="3">
    <source>
        <dbReference type="Proteomes" id="UP000241818"/>
    </source>
</evidence>
<organism evidence="2 3">
    <name type="scientific">Amorphotheca resinae ATCC 22711</name>
    <dbReference type="NCBI Taxonomy" id="857342"/>
    <lineage>
        <taxon>Eukaryota</taxon>
        <taxon>Fungi</taxon>
        <taxon>Dikarya</taxon>
        <taxon>Ascomycota</taxon>
        <taxon>Pezizomycotina</taxon>
        <taxon>Leotiomycetes</taxon>
        <taxon>Helotiales</taxon>
        <taxon>Amorphothecaceae</taxon>
        <taxon>Amorphotheca</taxon>
    </lineage>
</organism>
<evidence type="ECO:0000313" key="2">
    <source>
        <dbReference type="EMBL" id="PSS12671.1"/>
    </source>
</evidence>
<feature type="compositionally biased region" description="Basic and acidic residues" evidence="1">
    <location>
        <begin position="247"/>
        <end position="257"/>
    </location>
</feature>
<feature type="compositionally biased region" description="Low complexity" evidence="1">
    <location>
        <begin position="76"/>
        <end position="90"/>
    </location>
</feature>
<gene>
    <name evidence="2" type="ORF">M430DRAFT_173858</name>
</gene>
<name>A0A2T3AVI2_AMORE</name>
<sequence length="263" mass="27214">MSGSKPSAGRGSAARPSPCSQEQAESTSPTRSVQSDTSSGVGLREIIAKTGALRLDDPSDAPIPTTGSESAPGTCQTFSSSTRAQTATSTPGVQPSAAPTGDNKGMHARANTGIAMGSQSLLDTPISPELSMQPLTPMNNSLAKPKTEQSPRQKGTSANSGPNDPSFCSRFHTAATISAAQGFSVASSLSTFPNPLQGGPSLFVAPTTFNFNKVAAVEAVPRPTLFDSVHWAPAQPTRARSPSLSPKTKDPRVKYLKDSMWAN</sequence>
<dbReference type="GeneID" id="36571745"/>
<dbReference type="AlphaFoldDB" id="A0A2T3AVI2"/>
<feature type="compositionally biased region" description="Polar residues" evidence="1">
    <location>
        <begin position="65"/>
        <end position="75"/>
    </location>
</feature>
<proteinExistence type="predicted"/>
<dbReference type="InParanoid" id="A0A2T3AVI2"/>
<protein>
    <submittedName>
        <fullName evidence="2">Uncharacterized protein</fullName>
    </submittedName>
</protein>
<feature type="region of interest" description="Disordered" evidence="1">
    <location>
        <begin position="235"/>
        <end position="263"/>
    </location>
</feature>
<reference evidence="2 3" key="1">
    <citation type="journal article" date="2018" name="New Phytol.">
        <title>Comparative genomics and transcriptomics depict ericoid mycorrhizal fungi as versatile saprotrophs and plant mutualists.</title>
        <authorList>
            <person name="Martino E."/>
            <person name="Morin E."/>
            <person name="Grelet G.A."/>
            <person name="Kuo A."/>
            <person name="Kohler A."/>
            <person name="Daghino S."/>
            <person name="Barry K.W."/>
            <person name="Cichocki N."/>
            <person name="Clum A."/>
            <person name="Dockter R.B."/>
            <person name="Hainaut M."/>
            <person name="Kuo R.C."/>
            <person name="LaButti K."/>
            <person name="Lindahl B.D."/>
            <person name="Lindquist E.A."/>
            <person name="Lipzen A."/>
            <person name="Khouja H.R."/>
            <person name="Magnuson J."/>
            <person name="Murat C."/>
            <person name="Ohm R.A."/>
            <person name="Singer S.W."/>
            <person name="Spatafora J.W."/>
            <person name="Wang M."/>
            <person name="Veneault-Fourrey C."/>
            <person name="Henrissat B."/>
            <person name="Grigoriev I.V."/>
            <person name="Martin F.M."/>
            <person name="Perotto S."/>
        </authorList>
    </citation>
    <scope>NUCLEOTIDE SEQUENCE [LARGE SCALE GENOMIC DNA]</scope>
    <source>
        <strain evidence="2 3">ATCC 22711</strain>
    </source>
</reference>
<dbReference type="Proteomes" id="UP000241818">
    <property type="component" value="Unassembled WGS sequence"/>
</dbReference>
<feature type="compositionally biased region" description="Polar residues" evidence="1">
    <location>
        <begin position="152"/>
        <end position="163"/>
    </location>
</feature>
<dbReference type="EMBL" id="KZ679015">
    <property type="protein sequence ID" value="PSS12671.1"/>
    <property type="molecule type" value="Genomic_DNA"/>
</dbReference>
<feature type="compositionally biased region" description="Polar residues" evidence="1">
    <location>
        <begin position="18"/>
        <end position="40"/>
    </location>
</feature>
<keyword evidence="3" id="KW-1185">Reference proteome</keyword>
<dbReference type="RefSeq" id="XP_024718669.1">
    <property type="nucleotide sequence ID" value="XM_024863664.1"/>
</dbReference>
<feature type="compositionally biased region" description="Polar residues" evidence="1">
    <location>
        <begin position="133"/>
        <end position="144"/>
    </location>
</feature>
<feature type="region of interest" description="Disordered" evidence="1">
    <location>
        <begin position="1"/>
        <end position="167"/>
    </location>
</feature>
<accession>A0A2T3AVI2</accession>